<organism evidence="1 2">
    <name type="scientific">Natronorubrum tibetense GA33</name>
    <dbReference type="NCBI Taxonomy" id="1114856"/>
    <lineage>
        <taxon>Archaea</taxon>
        <taxon>Methanobacteriati</taxon>
        <taxon>Methanobacteriota</taxon>
        <taxon>Stenosarchaea group</taxon>
        <taxon>Halobacteria</taxon>
        <taxon>Halobacteriales</taxon>
        <taxon>Natrialbaceae</taxon>
        <taxon>Natronorubrum</taxon>
    </lineage>
</organism>
<evidence type="ECO:0000313" key="2">
    <source>
        <dbReference type="Proteomes" id="UP000011599"/>
    </source>
</evidence>
<sequence>MPFIPMSKRGRQTVETDGRPINWRQKGGGVTLYDETNPDAWVHMTFEAGVRPEHRLFMICDDCGAVFAQRTAPGHSTICGDCGATFEH</sequence>
<protein>
    <recommendedName>
        <fullName evidence="3">Small CPxCG-related zinc finger protein</fullName>
    </recommendedName>
</protein>
<accession>L9W362</accession>
<name>L9W362_9EURY</name>
<proteinExistence type="predicted"/>
<dbReference type="AlphaFoldDB" id="L9W362"/>
<dbReference type="STRING" id="1114856.GCA_000383975_01178"/>
<dbReference type="Proteomes" id="UP000011599">
    <property type="component" value="Unassembled WGS sequence"/>
</dbReference>
<keyword evidence="2" id="KW-1185">Reference proteome</keyword>
<comment type="caution">
    <text evidence="1">The sequence shown here is derived from an EMBL/GenBank/DDBJ whole genome shotgun (WGS) entry which is preliminary data.</text>
</comment>
<dbReference type="PATRIC" id="fig|1114856.3.peg.1151"/>
<dbReference type="EMBL" id="AOHW01000022">
    <property type="protein sequence ID" value="ELY42773.1"/>
    <property type="molecule type" value="Genomic_DNA"/>
</dbReference>
<dbReference type="eggNOG" id="arCOG09285">
    <property type="taxonomic scope" value="Archaea"/>
</dbReference>
<evidence type="ECO:0000313" key="1">
    <source>
        <dbReference type="EMBL" id="ELY42773.1"/>
    </source>
</evidence>
<dbReference type="OrthoDB" id="165376at2157"/>
<gene>
    <name evidence="1" type="ORF">C496_05542</name>
</gene>
<reference evidence="1 2" key="1">
    <citation type="journal article" date="2014" name="PLoS Genet.">
        <title>Phylogenetically driven sequencing of extremely halophilic archaea reveals strategies for static and dynamic osmo-response.</title>
        <authorList>
            <person name="Becker E.A."/>
            <person name="Seitzer P.M."/>
            <person name="Tritt A."/>
            <person name="Larsen D."/>
            <person name="Krusor M."/>
            <person name="Yao A.I."/>
            <person name="Wu D."/>
            <person name="Madern D."/>
            <person name="Eisen J.A."/>
            <person name="Darling A.E."/>
            <person name="Facciotti M.T."/>
        </authorList>
    </citation>
    <scope>NUCLEOTIDE SEQUENCE [LARGE SCALE GENOMIC DNA]</scope>
    <source>
        <strain evidence="1 2">GA33</strain>
    </source>
</reference>
<evidence type="ECO:0008006" key="3">
    <source>
        <dbReference type="Google" id="ProtNLM"/>
    </source>
</evidence>